<protein>
    <submittedName>
        <fullName evidence="12">Zinc metalloproteinase-disintegrin-like VMP-III isoform X1</fullName>
    </submittedName>
</protein>
<dbReference type="RefSeq" id="XP_055899454.1">
    <property type="nucleotide sequence ID" value="XM_056043479.1"/>
</dbReference>
<dbReference type="Gene3D" id="3.40.1620.60">
    <property type="match status" value="1"/>
</dbReference>
<dbReference type="GO" id="GO:0004222">
    <property type="term" value="F:metalloendopeptidase activity"/>
    <property type="evidence" value="ECO:0007669"/>
    <property type="project" value="InterPro"/>
</dbReference>
<evidence type="ECO:0000256" key="2">
    <source>
        <dbReference type="ARBA" id="ARBA00022723"/>
    </source>
</evidence>
<gene>
    <name evidence="12" type="primary">LOC106051026</name>
</gene>
<evidence type="ECO:0000313" key="11">
    <source>
        <dbReference type="Proteomes" id="UP001165740"/>
    </source>
</evidence>
<dbReference type="SUPFAM" id="SSF55486">
    <property type="entry name" value="Metalloproteases ('zincins'), catalytic domain"/>
    <property type="match status" value="1"/>
</dbReference>
<dbReference type="Pfam" id="PF17771">
    <property type="entry name" value="ADAMTS_CR_2"/>
    <property type="match status" value="1"/>
</dbReference>
<evidence type="ECO:0000256" key="7">
    <source>
        <dbReference type="ARBA" id="ARBA00023180"/>
    </source>
</evidence>
<dbReference type="PANTHER" id="PTHR11905:SF159">
    <property type="entry name" value="ADAM METALLOPROTEASE"/>
    <property type="match status" value="1"/>
</dbReference>
<evidence type="ECO:0000259" key="10">
    <source>
        <dbReference type="PROSITE" id="PS50215"/>
    </source>
</evidence>
<feature type="binding site" evidence="8">
    <location>
        <position position="406"/>
    </location>
    <ligand>
        <name>Zn(2+)</name>
        <dbReference type="ChEBI" id="CHEBI:29105"/>
        <note>catalytic</note>
    </ligand>
</feature>
<keyword evidence="11" id="KW-1185">Reference proteome</keyword>
<keyword evidence="4 8" id="KW-0862">Zinc</keyword>
<dbReference type="InterPro" id="IPR001590">
    <property type="entry name" value="Peptidase_M12B"/>
</dbReference>
<dbReference type="Gene3D" id="3.40.390.10">
    <property type="entry name" value="Collagenase (Catalytic Domain)"/>
    <property type="match status" value="1"/>
</dbReference>
<dbReference type="GeneID" id="106051026"/>
<evidence type="ECO:0000256" key="8">
    <source>
        <dbReference type="PROSITE-ProRule" id="PRU00276"/>
    </source>
</evidence>
<dbReference type="InterPro" id="IPR041645">
    <property type="entry name" value="ADAMTS_CR_2"/>
</dbReference>
<evidence type="ECO:0000256" key="1">
    <source>
        <dbReference type="ARBA" id="ARBA00022670"/>
    </source>
</evidence>
<dbReference type="OrthoDB" id="6097485at2759"/>
<evidence type="ECO:0000256" key="3">
    <source>
        <dbReference type="ARBA" id="ARBA00022801"/>
    </source>
</evidence>
<name>A0A9W3BJ37_BIOGL</name>
<feature type="binding site" evidence="8">
    <location>
        <position position="402"/>
    </location>
    <ligand>
        <name>Zn(2+)</name>
        <dbReference type="ChEBI" id="CHEBI:29105"/>
        <note>catalytic</note>
    </ligand>
</feature>
<keyword evidence="6" id="KW-1015">Disulfide bond</keyword>
<evidence type="ECO:0000313" key="12">
    <source>
        <dbReference type="RefSeq" id="XP_055899454.1"/>
    </source>
</evidence>
<keyword evidence="2 8" id="KW-0479">Metal-binding</keyword>
<dbReference type="Proteomes" id="UP001165740">
    <property type="component" value="Chromosome 10"/>
</dbReference>
<evidence type="ECO:0000256" key="4">
    <source>
        <dbReference type="ARBA" id="ARBA00022833"/>
    </source>
</evidence>
<accession>A0A9W3BJ37</accession>
<evidence type="ECO:0000256" key="9">
    <source>
        <dbReference type="SAM" id="Phobius"/>
    </source>
</evidence>
<dbReference type="Pfam" id="PF01421">
    <property type="entry name" value="Reprolysin"/>
    <property type="match status" value="1"/>
</dbReference>
<dbReference type="AlphaFoldDB" id="A0A9W3BJ37"/>
<keyword evidence="3" id="KW-0378">Hydrolase</keyword>
<dbReference type="GO" id="GO:0046872">
    <property type="term" value="F:metal ion binding"/>
    <property type="evidence" value="ECO:0007669"/>
    <property type="project" value="UniProtKB-KW"/>
</dbReference>
<dbReference type="GO" id="GO:0006509">
    <property type="term" value="P:membrane protein ectodomain proteolysis"/>
    <property type="evidence" value="ECO:0007669"/>
    <property type="project" value="TreeGrafter"/>
</dbReference>
<dbReference type="PROSITE" id="PS50215">
    <property type="entry name" value="ADAM_MEPRO"/>
    <property type="match status" value="1"/>
</dbReference>
<feature type="active site" evidence="8">
    <location>
        <position position="403"/>
    </location>
</feature>
<keyword evidence="9" id="KW-0472">Membrane</keyword>
<keyword evidence="5" id="KW-0482">Metalloprotease</keyword>
<organism evidence="11 12">
    <name type="scientific">Biomphalaria glabrata</name>
    <name type="common">Bloodfluke planorb</name>
    <name type="synonym">Freshwater snail</name>
    <dbReference type="NCBI Taxonomy" id="6526"/>
    <lineage>
        <taxon>Eukaryota</taxon>
        <taxon>Metazoa</taxon>
        <taxon>Spiralia</taxon>
        <taxon>Lophotrochozoa</taxon>
        <taxon>Mollusca</taxon>
        <taxon>Gastropoda</taxon>
        <taxon>Heterobranchia</taxon>
        <taxon>Euthyneura</taxon>
        <taxon>Panpulmonata</taxon>
        <taxon>Hygrophila</taxon>
        <taxon>Lymnaeoidea</taxon>
        <taxon>Planorbidae</taxon>
        <taxon>Biomphalaria</taxon>
    </lineage>
</organism>
<dbReference type="PANTHER" id="PTHR11905">
    <property type="entry name" value="ADAM A DISINTEGRIN AND METALLOPROTEASE DOMAIN"/>
    <property type="match status" value="1"/>
</dbReference>
<proteinExistence type="predicted"/>
<feature type="transmembrane region" description="Helical" evidence="9">
    <location>
        <begin position="21"/>
        <end position="43"/>
    </location>
</feature>
<sequence>MIVLHLCYPLALVTRMMERHLTVLLLVVALLHFGLVTGSLVLIKLANVDISHTSLDGGCSLPYDLDIELSSLSGQESKEGLHDLPRRIRLVQNDARHTVRQVHVIQQGSSGRFYLETVPVETLQNENVQRYYNHHHGMILTVGCSWNGDNGFKYTLEGSFFVKGIKYLLKHPSSLLFEDLRDTVTSVHELDRSQEHNAEDSAWKRDLPSTSEEYTAWSLSDQTLTREKRETSTVYHIDVLPVVDVSIYRKFLINRNDSEAIKAITNYIANILTSVNMRLETLSLEGIRLKVHLLEPHISKGDNTSVWNNNILESNNNEVSINATKLLASFKDWLNTKSSEILKYDHAFLLTAYNIYGGNDQGIRFNITKGLAYVSSICNTNGESSSIIEDKGGYQSEGVLAHELGHSLGSTHDGERNNCSSRDRFLMSDSNYDANSLNVLNPWKFSACSSAAILIKLRALETNTTVLNTCLKNQTGKDVNNLTTVDANDQCQSLYGNASFACRGLSFGNISSFCQDFYCRIPSRESCERVTPATGTCCGNKKKCNKGECQDAATGECPMDDECPLGDQPGPIINGQTCSTAHPANCYTTDFRLKCCNTCSKIKSNNENCQYGDKRSGCNTTYCGQNTTDGHSYNFFCCKTCNNHATADATKLEYKGTIYSCSGYVNLLTGSVCNSVTIQDACPITCEQFRNKENPDCPWGDKNNCSVLANDLARTGSTCPALNVFNCCRTCAEANTTTTSTTTAKTTTSATTTKTVASTTTTKLSTATTKAPASKTCKSPCAACSVFHFLTSSSVMSLCFLLRTILH</sequence>
<keyword evidence="1" id="KW-0645">Protease</keyword>
<feature type="binding site" evidence="8">
    <location>
        <position position="412"/>
    </location>
    <ligand>
        <name>Zn(2+)</name>
        <dbReference type="ChEBI" id="CHEBI:29105"/>
        <note>catalytic</note>
    </ligand>
</feature>
<feature type="domain" description="Peptidase M12B" evidence="10">
    <location>
        <begin position="235"/>
        <end position="449"/>
    </location>
</feature>
<dbReference type="InterPro" id="IPR024079">
    <property type="entry name" value="MetalloPept_cat_dom_sf"/>
</dbReference>
<keyword evidence="7" id="KW-0325">Glycoprotein</keyword>
<keyword evidence="9" id="KW-1133">Transmembrane helix</keyword>
<reference evidence="12" key="1">
    <citation type="submission" date="2025-08" db="UniProtKB">
        <authorList>
            <consortium name="RefSeq"/>
        </authorList>
    </citation>
    <scope>IDENTIFICATION</scope>
</reference>
<evidence type="ECO:0000256" key="6">
    <source>
        <dbReference type="ARBA" id="ARBA00023157"/>
    </source>
</evidence>
<keyword evidence="9" id="KW-0812">Transmembrane</keyword>
<comment type="caution">
    <text evidence="8">Lacks conserved residue(s) required for the propagation of feature annotation.</text>
</comment>
<evidence type="ECO:0000256" key="5">
    <source>
        <dbReference type="ARBA" id="ARBA00023049"/>
    </source>
</evidence>